<dbReference type="EMBL" id="DS469513">
    <property type="protein sequence ID" value="EDO48636.1"/>
    <property type="molecule type" value="Genomic_DNA"/>
</dbReference>
<dbReference type="PRINTS" id="PR00237">
    <property type="entry name" value="GPCRRHODOPSN"/>
</dbReference>
<dbReference type="InParanoid" id="A7RJ89"/>
<dbReference type="GO" id="GO:0004993">
    <property type="term" value="F:G protein-coupled serotonin receptor activity"/>
    <property type="evidence" value="ECO:0000318"/>
    <property type="project" value="GO_Central"/>
</dbReference>
<dbReference type="GO" id="GO:0005886">
    <property type="term" value="C:plasma membrane"/>
    <property type="evidence" value="ECO:0000318"/>
    <property type="project" value="GO_Central"/>
</dbReference>
<keyword evidence="4 10" id="KW-1133">Transmembrane helix</keyword>
<feature type="domain" description="G-protein coupled receptors family 1 profile" evidence="11">
    <location>
        <begin position="222"/>
        <end position="311"/>
    </location>
</feature>
<feature type="region of interest" description="Disordered" evidence="9">
    <location>
        <begin position="172"/>
        <end position="208"/>
    </location>
</feature>
<keyword evidence="7" id="KW-0675">Receptor</keyword>
<evidence type="ECO:0000256" key="9">
    <source>
        <dbReference type="SAM" id="MobiDB-lite"/>
    </source>
</evidence>
<proteinExistence type="predicted"/>
<reference evidence="12 13" key="1">
    <citation type="journal article" date="2007" name="Science">
        <title>Sea anemone genome reveals ancestral eumetazoan gene repertoire and genomic organization.</title>
        <authorList>
            <person name="Putnam N.H."/>
            <person name="Srivastava M."/>
            <person name="Hellsten U."/>
            <person name="Dirks B."/>
            <person name="Chapman J."/>
            <person name="Salamov A."/>
            <person name="Terry A."/>
            <person name="Shapiro H."/>
            <person name="Lindquist E."/>
            <person name="Kapitonov V.V."/>
            <person name="Jurka J."/>
            <person name="Genikhovich G."/>
            <person name="Grigoriev I.V."/>
            <person name="Lucas S.M."/>
            <person name="Steele R.E."/>
            <person name="Finnerty J.R."/>
            <person name="Technau U."/>
            <person name="Martindale M.Q."/>
            <person name="Rokhsar D.S."/>
        </authorList>
    </citation>
    <scope>NUCLEOTIDE SEQUENCE [LARGE SCALE GENOMIC DNA]</scope>
    <source>
        <strain evidence="13">CH2 X CH6</strain>
    </source>
</reference>
<sequence>MYSKSHLPQKNITNYFTKEGATRKMLVFSLYLVFVKKVDLSFASKRPMTNNSSNPSHLFPNFPRLPNDEIETIASSVFYIILALLIIGGNSLVIAAYRSNPRLQTVTNSFLVGLAVSGAGSQVTIQHRFTLKDTTPYHTLTPYNNAKHHITQRSTIPHRHAIHSQWSWQSGHTKRHNTLPHPHTLQQRKTSHYTTQHHTTPSRHTQSDYGNNGVEITAYFSSDLLVGLVSIPLWLYFSICQYYGPCTQNVGLKIFYPTVDVFCGSASVLQLTAISVERCIALTQPIRHRTHSPRFYHAMIVMAWLIAFILAGLYPFQASVSRALGYGSRVTGLGQASVSRDKGYKSRVTKLGQASVSRVTGYGSRVIGLG</sequence>
<dbReference type="Proteomes" id="UP000001593">
    <property type="component" value="Unassembled WGS sequence"/>
</dbReference>
<dbReference type="SUPFAM" id="SSF81321">
    <property type="entry name" value="Family A G protein-coupled receptor-like"/>
    <property type="match status" value="2"/>
</dbReference>
<evidence type="ECO:0000256" key="10">
    <source>
        <dbReference type="SAM" id="Phobius"/>
    </source>
</evidence>
<dbReference type="InterPro" id="IPR000276">
    <property type="entry name" value="GPCR_Rhodpsn"/>
</dbReference>
<feature type="transmembrane region" description="Helical" evidence="10">
    <location>
        <begin position="73"/>
        <end position="97"/>
    </location>
</feature>
<evidence type="ECO:0000256" key="6">
    <source>
        <dbReference type="ARBA" id="ARBA00023136"/>
    </source>
</evidence>
<evidence type="ECO:0000313" key="13">
    <source>
        <dbReference type="Proteomes" id="UP000001593"/>
    </source>
</evidence>
<evidence type="ECO:0000313" key="12">
    <source>
        <dbReference type="EMBL" id="EDO48636.1"/>
    </source>
</evidence>
<keyword evidence="2" id="KW-1003">Cell membrane</keyword>
<evidence type="ECO:0000259" key="11">
    <source>
        <dbReference type="PROSITE" id="PS50262"/>
    </source>
</evidence>
<evidence type="ECO:0000256" key="8">
    <source>
        <dbReference type="ARBA" id="ARBA00023224"/>
    </source>
</evidence>
<dbReference type="PANTHER" id="PTHR24247:SF202">
    <property type="entry name" value="5-HYDROXYTRYPTAMINE RECEPTOR 1"/>
    <property type="match status" value="1"/>
</dbReference>
<gene>
    <name evidence="12" type="ORF">NEMVEDRAFT_v1g197926</name>
</gene>
<dbReference type="GO" id="GO:0030425">
    <property type="term" value="C:dendrite"/>
    <property type="evidence" value="ECO:0000318"/>
    <property type="project" value="GO_Central"/>
</dbReference>
<protein>
    <recommendedName>
        <fullName evidence="11">G-protein coupled receptors family 1 profile domain-containing protein</fullName>
    </recommendedName>
</protein>
<dbReference type="GO" id="GO:0007268">
    <property type="term" value="P:chemical synaptic transmission"/>
    <property type="evidence" value="ECO:0000318"/>
    <property type="project" value="GO_Central"/>
</dbReference>
<accession>A7RJ89</accession>
<dbReference type="PANTHER" id="PTHR24247">
    <property type="entry name" value="5-HYDROXYTRYPTAMINE RECEPTOR"/>
    <property type="match status" value="1"/>
</dbReference>
<keyword evidence="5" id="KW-0297">G-protein coupled receptor</keyword>
<dbReference type="HOGENOM" id="CLU_748639_0_0_1"/>
<feature type="compositionally biased region" description="Polar residues" evidence="9">
    <location>
        <begin position="184"/>
        <end position="208"/>
    </location>
</feature>
<dbReference type="Gene3D" id="1.20.1070.10">
    <property type="entry name" value="Rhodopsin 7-helix transmembrane proteins"/>
    <property type="match status" value="2"/>
</dbReference>
<evidence type="ECO:0000256" key="3">
    <source>
        <dbReference type="ARBA" id="ARBA00022692"/>
    </source>
</evidence>
<dbReference type="Pfam" id="PF00001">
    <property type="entry name" value="7tm_1"/>
    <property type="match status" value="1"/>
</dbReference>
<evidence type="ECO:0000256" key="5">
    <source>
        <dbReference type="ARBA" id="ARBA00023040"/>
    </source>
</evidence>
<dbReference type="AlphaFoldDB" id="A7RJ89"/>
<organism evidence="12 13">
    <name type="scientific">Nematostella vectensis</name>
    <name type="common">Starlet sea anemone</name>
    <dbReference type="NCBI Taxonomy" id="45351"/>
    <lineage>
        <taxon>Eukaryota</taxon>
        <taxon>Metazoa</taxon>
        <taxon>Cnidaria</taxon>
        <taxon>Anthozoa</taxon>
        <taxon>Hexacorallia</taxon>
        <taxon>Actiniaria</taxon>
        <taxon>Edwardsiidae</taxon>
        <taxon>Nematostella</taxon>
    </lineage>
</organism>
<evidence type="ECO:0000256" key="7">
    <source>
        <dbReference type="ARBA" id="ARBA00023170"/>
    </source>
</evidence>
<keyword evidence="6 10" id="KW-0472">Membrane</keyword>
<keyword evidence="13" id="KW-1185">Reference proteome</keyword>
<evidence type="ECO:0000256" key="2">
    <source>
        <dbReference type="ARBA" id="ARBA00022475"/>
    </source>
</evidence>
<comment type="subcellular location">
    <subcellularLocation>
        <location evidence="1">Cell membrane</location>
        <topology evidence="1">Multi-pass membrane protein</topology>
    </subcellularLocation>
</comment>
<dbReference type="PROSITE" id="PS50262">
    <property type="entry name" value="G_PROTEIN_RECEP_F1_2"/>
    <property type="match status" value="1"/>
</dbReference>
<feature type="transmembrane region" description="Helical" evidence="10">
    <location>
        <begin position="295"/>
        <end position="316"/>
    </location>
</feature>
<dbReference type="GO" id="GO:0045202">
    <property type="term" value="C:synapse"/>
    <property type="evidence" value="ECO:0007669"/>
    <property type="project" value="GOC"/>
</dbReference>
<dbReference type="GO" id="GO:0007187">
    <property type="term" value="P:G protein-coupled receptor signaling pathway, coupled to cyclic nucleotide second messenger"/>
    <property type="evidence" value="ECO:0000318"/>
    <property type="project" value="GO_Central"/>
</dbReference>
<evidence type="ECO:0000256" key="1">
    <source>
        <dbReference type="ARBA" id="ARBA00004651"/>
    </source>
</evidence>
<dbReference type="InterPro" id="IPR017452">
    <property type="entry name" value="GPCR_Rhodpsn_7TM"/>
</dbReference>
<dbReference type="GO" id="GO:0030594">
    <property type="term" value="F:neurotransmitter receptor activity"/>
    <property type="evidence" value="ECO:0000318"/>
    <property type="project" value="GO_Central"/>
</dbReference>
<keyword evidence="3 10" id="KW-0812">Transmembrane</keyword>
<evidence type="ECO:0000256" key="4">
    <source>
        <dbReference type="ARBA" id="ARBA00022989"/>
    </source>
</evidence>
<name>A7RJ89_NEMVE</name>
<keyword evidence="8" id="KW-0807">Transducer</keyword>